<feature type="compositionally biased region" description="Polar residues" evidence="4">
    <location>
        <begin position="995"/>
        <end position="1004"/>
    </location>
</feature>
<name>A0ABM9AY79_9BACT</name>
<protein>
    <submittedName>
        <fullName evidence="10">Uncharacterized protein</fullName>
    </submittedName>
</protein>
<dbReference type="SUPFAM" id="SSF63829">
    <property type="entry name" value="Calcium-dependent phosphotriesterase"/>
    <property type="match status" value="1"/>
</dbReference>
<keyword evidence="11" id="KW-1185">Reference proteome</keyword>
<feature type="chain" id="PRO_5046650275" evidence="6">
    <location>
        <begin position="26"/>
        <end position="1040"/>
    </location>
</feature>
<feature type="signal peptide" evidence="6">
    <location>
        <begin position="1"/>
        <end position="25"/>
    </location>
</feature>
<dbReference type="InterPro" id="IPR036890">
    <property type="entry name" value="HATPase_C_sf"/>
</dbReference>
<dbReference type="InterPro" id="IPR013783">
    <property type="entry name" value="Ig-like_fold"/>
</dbReference>
<evidence type="ECO:0000256" key="2">
    <source>
        <dbReference type="ARBA" id="ARBA00022777"/>
    </source>
</evidence>
<evidence type="ECO:0000256" key="6">
    <source>
        <dbReference type="SAM" id="SignalP"/>
    </source>
</evidence>
<feature type="region of interest" description="Disordered" evidence="4">
    <location>
        <begin position="983"/>
        <end position="1012"/>
    </location>
</feature>
<evidence type="ECO:0000313" key="11">
    <source>
        <dbReference type="Proteomes" id="UP000837803"/>
    </source>
</evidence>
<proteinExistence type="predicted"/>
<dbReference type="Pfam" id="PF07495">
    <property type="entry name" value="Y_Y_Y"/>
    <property type="match status" value="1"/>
</dbReference>
<evidence type="ECO:0000256" key="3">
    <source>
        <dbReference type="ARBA" id="ARBA00023012"/>
    </source>
</evidence>
<evidence type="ECO:0000256" key="1">
    <source>
        <dbReference type="ARBA" id="ARBA00022679"/>
    </source>
</evidence>
<dbReference type="InterPro" id="IPR011712">
    <property type="entry name" value="Sig_transdc_His_kin_sub3_dim/P"/>
</dbReference>
<dbReference type="SUPFAM" id="SSF55874">
    <property type="entry name" value="ATPase domain of HSP90 chaperone/DNA topoisomerase II/histidine kinase"/>
    <property type="match status" value="1"/>
</dbReference>
<evidence type="ECO:0000313" key="10">
    <source>
        <dbReference type="EMBL" id="CAH0999674.1"/>
    </source>
</evidence>
<feature type="domain" description="Histidine kinase/HSP90-like ATPase" evidence="7">
    <location>
        <begin position="942"/>
        <end position="1036"/>
    </location>
</feature>
<keyword evidence="2" id="KW-0418">Kinase</keyword>
<feature type="domain" description="Signal transduction histidine kinase subgroup 3 dimerisation and phosphoacceptor" evidence="9">
    <location>
        <begin position="836"/>
        <end position="894"/>
    </location>
</feature>
<dbReference type="SUPFAM" id="SSF50969">
    <property type="entry name" value="YVTN repeat-like/Quinoprotein amine dehydrogenase"/>
    <property type="match status" value="1"/>
</dbReference>
<dbReference type="InterPro" id="IPR011044">
    <property type="entry name" value="Quino_amine_DH_bsu"/>
</dbReference>
<feature type="transmembrane region" description="Helical" evidence="5">
    <location>
        <begin position="805"/>
        <end position="822"/>
    </location>
</feature>
<evidence type="ECO:0000259" key="8">
    <source>
        <dbReference type="Pfam" id="PF07495"/>
    </source>
</evidence>
<gene>
    <name evidence="10" type="ORF">LEM8419_00974</name>
</gene>
<keyword evidence="1" id="KW-0808">Transferase</keyword>
<dbReference type="PANTHER" id="PTHR24421">
    <property type="entry name" value="NITRATE/NITRITE SENSOR PROTEIN NARX-RELATED"/>
    <property type="match status" value="1"/>
</dbReference>
<keyword evidence="5" id="KW-0812">Transmembrane</keyword>
<reference evidence="10" key="1">
    <citation type="submission" date="2021-12" db="EMBL/GenBank/DDBJ databases">
        <authorList>
            <person name="Rodrigo-Torres L."/>
            <person name="Arahal R. D."/>
            <person name="Lucena T."/>
        </authorList>
    </citation>
    <scope>NUCLEOTIDE SEQUENCE</scope>
    <source>
        <strain evidence="10">CECT 8419</strain>
    </source>
</reference>
<dbReference type="CDD" id="cd16917">
    <property type="entry name" value="HATPase_UhpB-NarQ-NarX-like"/>
    <property type="match status" value="1"/>
</dbReference>
<keyword evidence="6" id="KW-0732">Signal</keyword>
<evidence type="ECO:0000256" key="4">
    <source>
        <dbReference type="SAM" id="MobiDB-lite"/>
    </source>
</evidence>
<keyword evidence="3" id="KW-0902">Two-component regulatory system</keyword>
<evidence type="ECO:0000259" key="7">
    <source>
        <dbReference type="Pfam" id="PF02518"/>
    </source>
</evidence>
<keyword evidence="5" id="KW-0472">Membrane</keyword>
<evidence type="ECO:0000256" key="5">
    <source>
        <dbReference type="SAM" id="Phobius"/>
    </source>
</evidence>
<dbReference type="Gene3D" id="2.60.40.10">
    <property type="entry name" value="Immunoglobulins"/>
    <property type="match status" value="1"/>
</dbReference>
<dbReference type="Gene3D" id="2.130.10.10">
    <property type="entry name" value="YVTN repeat-like/Quinoprotein amine dehydrogenase"/>
    <property type="match status" value="2"/>
</dbReference>
<dbReference type="Pfam" id="PF07730">
    <property type="entry name" value="HisKA_3"/>
    <property type="match status" value="1"/>
</dbReference>
<dbReference type="Gene3D" id="3.30.565.10">
    <property type="entry name" value="Histidine kinase-like ATPase, C-terminal domain"/>
    <property type="match status" value="1"/>
</dbReference>
<keyword evidence="5" id="KW-1133">Transmembrane helix</keyword>
<feature type="domain" description="Two component regulator three Y" evidence="8">
    <location>
        <begin position="737"/>
        <end position="797"/>
    </location>
</feature>
<dbReference type="InterPro" id="IPR015943">
    <property type="entry name" value="WD40/YVTN_repeat-like_dom_sf"/>
</dbReference>
<dbReference type="InterPro" id="IPR011123">
    <property type="entry name" value="Y_Y_Y"/>
</dbReference>
<dbReference type="EMBL" id="CAKLPZ010000001">
    <property type="protein sequence ID" value="CAH0999674.1"/>
    <property type="molecule type" value="Genomic_DNA"/>
</dbReference>
<dbReference type="Gene3D" id="1.20.5.1930">
    <property type="match status" value="1"/>
</dbReference>
<comment type="caution">
    <text evidence="10">The sequence shown here is derived from an EMBL/GenBank/DDBJ whole genome shotgun (WGS) entry which is preliminary data.</text>
</comment>
<sequence>MWGKPILVKHLLCYALLLFATTLAAQSGRIEYFTVTDGLSTREINDLYIGDDGYLWVATMDGLNRFDGHSFMSFGSGALSDTRLSRGAIASISADNDQRLVITFNEFYGYFDRFDPRDFTVEQVQIVPSTGVVGYPRAIVTDHFGRTFVVTIGQEGTTLYEYTDRGFMSIFHEPDDGWLSFAPQVQLLPLNNGQFLLYDEEHGFRHISATGKILDRFFPRTSGQRRFYTMKEGPDGLVYLSFRDGYPLYRWTPGDARNPVPVPDLDDGLDCTQIYKDKLGQLLFLATEDILGQRYPDEYYLLDTSGTFKLFERELPTDRLVSSAAALNFNETTYLGLREGLGVMERYVKSIESYLVSDDDNSLYQPEVRGITGDRYGTAYIIDANGVLHSLAANKTELQQRELLTANGEPLRMREATQLVYDAKRDAVWGIAQPLGLSKGGLLFRYDLVDSTTSVYTSRYPFTALAVDPQGQVFLGASDPRKVGLMLQFDPSTGVFTELKDADSSEEGIRGLRINYLYPSRTGLLLLGTRNRGLVSYNPNTGESVFHSDLPGMEESVGMNAYTINTIYEDEANKWWLGTDAGLQILDPADGSIERYGRQNGLSSNTVVGIVPDSSGGYWLSTHNGLVHLPSDLRTGTYRRYYLEDGLTNDEFSRFSYYRSTDGRYFFGGDQGLSVFRDEDLSSETAGSDVMLTEVVVYGRGETRTITRNLHELEEITVKANEKSVAVSFALPVGQRPSLTQFRVKLEGFSEEWRTLRNERTIRFNNLPGGTYRLLVQGAGSNGNYGEQMRTLTIRVKQYLIEKTWFQFLIALVIVGLFFFILQAKLRERLRNEQLRTQLSSDIHDEVSGLLAGITLQAELLQGKTDDERLRNRLQTVGEAGRNAMSKMSDVIWSIDSRRDTIGNVLQRMQEHADEVLLPLDIRYDFKASGFNEESKIPGNVRQDLYFIYKEAINNIARHSKATQVEIELEQYAQNFEMFIRDNGQGSKSKDAPAYSSSRFTPKTGQGKDNMKMRSQRLRAELTIDDRAGYTLTLRMRRFA</sequence>
<dbReference type="PANTHER" id="PTHR24421:SF61">
    <property type="entry name" value="OXYGEN SENSOR HISTIDINE KINASE NREB"/>
    <property type="match status" value="1"/>
</dbReference>
<dbReference type="InterPro" id="IPR003594">
    <property type="entry name" value="HATPase_dom"/>
</dbReference>
<accession>A0ABM9AY79</accession>
<dbReference type="Proteomes" id="UP000837803">
    <property type="component" value="Unassembled WGS sequence"/>
</dbReference>
<evidence type="ECO:0000259" key="9">
    <source>
        <dbReference type="Pfam" id="PF07730"/>
    </source>
</evidence>
<organism evidence="10 11">
    <name type="scientific">Neolewinella maritima</name>
    <dbReference type="NCBI Taxonomy" id="1383882"/>
    <lineage>
        <taxon>Bacteria</taxon>
        <taxon>Pseudomonadati</taxon>
        <taxon>Bacteroidota</taxon>
        <taxon>Saprospiria</taxon>
        <taxon>Saprospirales</taxon>
        <taxon>Lewinellaceae</taxon>
        <taxon>Neolewinella</taxon>
    </lineage>
</organism>
<dbReference type="InterPro" id="IPR050482">
    <property type="entry name" value="Sensor_HK_TwoCompSys"/>
</dbReference>
<dbReference type="Pfam" id="PF02518">
    <property type="entry name" value="HATPase_c"/>
    <property type="match status" value="1"/>
</dbReference>